<dbReference type="Proteomes" id="UP001165960">
    <property type="component" value="Unassembled WGS sequence"/>
</dbReference>
<name>A0ACC2TED5_9FUNG</name>
<evidence type="ECO:0000313" key="2">
    <source>
        <dbReference type="Proteomes" id="UP001165960"/>
    </source>
</evidence>
<comment type="caution">
    <text evidence="1">The sequence shown here is derived from an EMBL/GenBank/DDBJ whole genome shotgun (WGS) entry which is preliminary data.</text>
</comment>
<accession>A0ACC2TED5</accession>
<evidence type="ECO:0000313" key="1">
    <source>
        <dbReference type="EMBL" id="KAJ9072903.1"/>
    </source>
</evidence>
<sequence>MLNLQLESFAVGIKGAGIFSWLQSTETCLCIYQDPEPMWIATASGCLTGPAAVWFTNWASQELNVTWAAFQDAAKCKGFYPLHKSKFHCWNF</sequence>
<protein>
    <submittedName>
        <fullName evidence="1">Uncharacterized protein</fullName>
    </submittedName>
</protein>
<keyword evidence="2" id="KW-1185">Reference proteome</keyword>
<proteinExistence type="predicted"/>
<reference evidence="1" key="1">
    <citation type="submission" date="2022-04" db="EMBL/GenBank/DDBJ databases">
        <title>Genome of the entomopathogenic fungus Entomophthora muscae.</title>
        <authorList>
            <person name="Elya C."/>
            <person name="Lovett B.R."/>
            <person name="Lee E."/>
            <person name="Macias A.M."/>
            <person name="Hajek A.E."/>
            <person name="De Bivort B.L."/>
            <person name="Kasson M.T."/>
            <person name="De Fine Licht H.H."/>
            <person name="Stajich J.E."/>
        </authorList>
    </citation>
    <scope>NUCLEOTIDE SEQUENCE</scope>
    <source>
        <strain evidence="1">Berkeley</strain>
    </source>
</reference>
<organism evidence="1 2">
    <name type="scientific">Entomophthora muscae</name>
    <dbReference type="NCBI Taxonomy" id="34485"/>
    <lineage>
        <taxon>Eukaryota</taxon>
        <taxon>Fungi</taxon>
        <taxon>Fungi incertae sedis</taxon>
        <taxon>Zoopagomycota</taxon>
        <taxon>Entomophthoromycotina</taxon>
        <taxon>Entomophthoromycetes</taxon>
        <taxon>Entomophthorales</taxon>
        <taxon>Entomophthoraceae</taxon>
        <taxon>Entomophthora</taxon>
    </lineage>
</organism>
<dbReference type="EMBL" id="QTSX02002951">
    <property type="protein sequence ID" value="KAJ9072903.1"/>
    <property type="molecule type" value="Genomic_DNA"/>
</dbReference>
<gene>
    <name evidence="1" type="ORF">DSO57_1022232</name>
</gene>